<evidence type="ECO:0000313" key="2">
    <source>
        <dbReference type="EMBL" id="HCW68513.1"/>
    </source>
</evidence>
<accession>A0A358HX82</accession>
<protein>
    <submittedName>
        <fullName evidence="1">Uncharacterized protein</fullName>
    </submittedName>
</protein>
<evidence type="ECO:0000313" key="1">
    <source>
        <dbReference type="EMBL" id="HBU99748.1"/>
    </source>
</evidence>
<evidence type="ECO:0000313" key="3">
    <source>
        <dbReference type="Proteomes" id="UP000264179"/>
    </source>
</evidence>
<name>A0A358HX82_9PROT</name>
<reference evidence="3 4" key="1">
    <citation type="journal article" date="2018" name="Nat. Biotechnol.">
        <title>A standardized bacterial taxonomy based on genome phylogeny substantially revises the tree of life.</title>
        <authorList>
            <person name="Parks D.H."/>
            <person name="Chuvochina M."/>
            <person name="Waite D.W."/>
            <person name="Rinke C."/>
            <person name="Skarshewski A."/>
            <person name="Chaumeil P.A."/>
            <person name="Hugenholtz P."/>
        </authorList>
    </citation>
    <scope>NUCLEOTIDE SEQUENCE [LARGE SCALE GENOMIC DNA]</scope>
    <source>
        <strain evidence="1">UBA8707</strain>
        <strain evidence="2">UBA9881</strain>
    </source>
</reference>
<organism evidence="1 4">
    <name type="scientific">Thalassospira lucentensis</name>
    <dbReference type="NCBI Taxonomy" id="168935"/>
    <lineage>
        <taxon>Bacteria</taxon>
        <taxon>Pseudomonadati</taxon>
        <taxon>Pseudomonadota</taxon>
        <taxon>Alphaproteobacteria</taxon>
        <taxon>Rhodospirillales</taxon>
        <taxon>Thalassospiraceae</taxon>
        <taxon>Thalassospira</taxon>
    </lineage>
</organism>
<evidence type="ECO:0000313" key="4">
    <source>
        <dbReference type="Proteomes" id="UP000264753"/>
    </source>
</evidence>
<dbReference type="EMBL" id="DPOP01000120">
    <property type="protein sequence ID" value="HCW68513.1"/>
    <property type="molecule type" value="Genomic_DNA"/>
</dbReference>
<dbReference type="RefSeq" id="WP_276654272.1">
    <property type="nucleotide sequence ID" value="NZ_DOOG01000149.1"/>
</dbReference>
<comment type="caution">
    <text evidence="1">The sequence shown here is derived from an EMBL/GenBank/DDBJ whole genome shotgun (WGS) entry which is preliminary data.</text>
</comment>
<gene>
    <name evidence="1" type="ORF">DEF21_17855</name>
    <name evidence="2" type="ORF">DHR80_15200</name>
</gene>
<dbReference type="Proteomes" id="UP000264753">
    <property type="component" value="Unassembled WGS sequence"/>
</dbReference>
<dbReference type="Proteomes" id="UP000264179">
    <property type="component" value="Unassembled WGS sequence"/>
</dbReference>
<sequence>MNIFKLKTHLQHSVANGCISLGNANLPQSCLTVLIGRLPRETLSLRDVTIEEKSTNGTLSNIEEKSTNGTFCLSGVVCEVFSIAGFSDIQLSPVAITIQFSPGALPDEIETEVTVPEFLFSLSDRSPEITLSGFMLPDGRILLESNLGKPHSFVISDLIDFVWPFDPDIALINKILQYFRFEQNYKTSVGFIGVSFDPAQILRSDIEVNFDLPRFSPLGETAFVVDGSNLTLANSALPLEDELFYTYGGAIAGQISIDDHMICGIETSLFSWPSIQIRLTPDEEGLLPDVASVLGLIGATQDRTEAITSEIKRLGLDDITMQAAEFTVDLSKEMLNYASFRCMVTLAGSPTDLHVTVEPEIDISICYPCSYTIPSPSTDISLSGILDTFFEPIPGFSANADVESFTAFVGPLGGTYSFTSSINGEFSIPGFGPNSNVNISNLTLSCTREDNSPDHPTLTAWMGGQLVIGDINFTVQASRLPEGEWDFSGNAASTSGFDMIAFLQHTLSMLDITAPLGALTPSAKLTFVALNYNYASREFSVSGQAKAISFPILDLCNWRLKFSLQATLNQYVDGHRHIFAKLCADYKIGNAVFNVTFPIPEDVVVFSASWHGEAGETISLDDLLDAFDNPVSLSLPDWMDTTFSDVSIEIDPAKDKLLIAATTTSQKSVFIEISKVIGMTAFENSYQAVFGLAMPSGTDFSNLPGGFSSELAALDILDVDCICFLFSTGQIKGFVPPTITGYIDSAFAPISVHPINVSEGLTLAAKIDFGHSTNSIIKHIGSMLPTSSLTGLISLEPGNPSFLLEAGLDGASVCVGVPDGPHLDIEDACVNIRLTPKNTEAPLAFQVAGDIQVPIGDQTFYAQAMLSVDDTEADAGFTLLTSNPSVSGGTSVPACVAHPFGINGLTLDSIGGEIGVQFIPFGLDMGLFGTFEIGGEPYGADKFGIIVDLEDGVPNPTFLYIELETLDMQVLATAFLGASIQTPFFVNDVKISDLTLYWCEVASTLPNGTVTMPGFAFSGIISIFDFDAYASVQIIQNEGFNGQIQISPIKLPGLSISGDGTGITVKQIYVNDQWETLSYALQNQPYTKSREHTLVKPDGIVLELSTLSAPYCHVSVIVSLMDIRNEQLEASISQSGAFQFQLEYNFAKIEQVTMDCSLTDASTFSGSCDLSFGIDEEFGPLHIRVISEVQAKVELGISADEFLMDVSGDFDFEGETVTIPTFRITSPPASFGSLYQLIINQIEENYEDLFKTTIAFVQKIISEADAEAELLISNATKMAETITTEAQNEAQEILQTADAIASGRPDEIAEEIAELTQQTAQAVAKTTAKVIEINTTAQNTVMDLTLNADNVLTSAQDEAARIADIAKSHATTIANATATIAKNASQEIEGIVSQASKDSANIVSTAQAQAASIAEDAIAQVNQITQETNKILNEIQAHIQQIKDAAIRLAEELKKIAQSILQSVKKVIGC</sequence>
<proteinExistence type="predicted"/>
<dbReference type="CDD" id="cd06503">
    <property type="entry name" value="ATP-synt_Fo_b"/>
    <property type="match status" value="2"/>
</dbReference>
<dbReference type="EMBL" id="DOOG01000149">
    <property type="protein sequence ID" value="HBU99748.1"/>
    <property type="molecule type" value="Genomic_DNA"/>
</dbReference>